<evidence type="ECO:0000313" key="1">
    <source>
        <dbReference type="EMBL" id="CAG8733312.1"/>
    </source>
</evidence>
<evidence type="ECO:0000313" key="2">
    <source>
        <dbReference type="Proteomes" id="UP000789920"/>
    </source>
</evidence>
<proteinExistence type="predicted"/>
<reference evidence="1" key="1">
    <citation type="submission" date="2021-06" db="EMBL/GenBank/DDBJ databases">
        <authorList>
            <person name="Kallberg Y."/>
            <person name="Tangrot J."/>
            <person name="Rosling A."/>
        </authorList>
    </citation>
    <scope>NUCLEOTIDE SEQUENCE</scope>
    <source>
        <strain evidence="1">MA461A</strain>
    </source>
</reference>
<dbReference type="EMBL" id="CAJVQC010026493">
    <property type="protein sequence ID" value="CAG8733312.1"/>
    <property type="molecule type" value="Genomic_DNA"/>
</dbReference>
<organism evidence="1 2">
    <name type="scientific">Racocetra persica</name>
    <dbReference type="NCBI Taxonomy" id="160502"/>
    <lineage>
        <taxon>Eukaryota</taxon>
        <taxon>Fungi</taxon>
        <taxon>Fungi incertae sedis</taxon>
        <taxon>Mucoromycota</taxon>
        <taxon>Glomeromycotina</taxon>
        <taxon>Glomeromycetes</taxon>
        <taxon>Diversisporales</taxon>
        <taxon>Gigasporaceae</taxon>
        <taxon>Racocetra</taxon>
    </lineage>
</organism>
<protein>
    <submittedName>
        <fullName evidence="1">25337_t:CDS:1</fullName>
    </submittedName>
</protein>
<sequence>MAGNFVKSEDNVFEEIEVDEEENEEVQAISVADKAPTAHKRIKVYTSQSTTPDQRRVLLFNVGEPFEVSMNKFNSEWWPLVTNVWTRFSYKNHTN</sequence>
<accession>A0ACA9Q4F0</accession>
<keyword evidence="2" id="KW-1185">Reference proteome</keyword>
<comment type="caution">
    <text evidence="1">The sequence shown here is derived from an EMBL/GenBank/DDBJ whole genome shotgun (WGS) entry which is preliminary data.</text>
</comment>
<gene>
    <name evidence="1" type="ORF">RPERSI_LOCUS12387</name>
</gene>
<dbReference type="Proteomes" id="UP000789920">
    <property type="component" value="Unassembled WGS sequence"/>
</dbReference>
<feature type="non-terminal residue" evidence="1">
    <location>
        <position position="95"/>
    </location>
</feature>
<name>A0ACA9Q4F0_9GLOM</name>